<gene>
    <name evidence="2" type="ORF">FCM35_KLT16995</name>
</gene>
<evidence type="ECO:0000313" key="2">
    <source>
        <dbReference type="EMBL" id="KAF3339524.1"/>
    </source>
</evidence>
<accession>A0A833W0V5</accession>
<dbReference type="GO" id="GO:0005737">
    <property type="term" value="C:cytoplasm"/>
    <property type="evidence" value="ECO:0007669"/>
    <property type="project" value="TreeGrafter"/>
</dbReference>
<dbReference type="PANTHER" id="PTHR12792:SF0">
    <property type="entry name" value="SEPARIN"/>
    <property type="match status" value="1"/>
</dbReference>
<dbReference type="GO" id="GO:0072686">
    <property type="term" value="C:mitotic spindle"/>
    <property type="evidence" value="ECO:0007669"/>
    <property type="project" value="TreeGrafter"/>
</dbReference>
<dbReference type="GO" id="GO:0005634">
    <property type="term" value="C:nucleus"/>
    <property type="evidence" value="ECO:0007669"/>
    <property type="project" value="InterPro"/>
</dbReference>
<dbReference type="InterPro" id="IPR005314">
    <property type="entry name" value="Peptidase_C50"/>
</dbReference>
<feature type="region of interest" description="Disordered" evidence="1">
    <location>
        <begin position="671"/>
        <end position="711"/>
    </location>
</feature>
<dbReference type="GO" id="GO:0006508">
    <property type="term" value="P:proteolysis"/>
    <property type="evidence" value="ECO:0007669"/>
    <property type="project" value="InterPro"/>
</dbReference>
<dbReference type="AlphaFoldDB" id="A0A833W0V5"/>
<sequence>MRYLRLRGVRPTPKGQGLFSSNEPPARHRSRPLLSLLFLPPAVLRFAIPYITINFEPFLNKALNLLPALLRKRDLVEERDNELLDMYLLLLDCFCPLLPLLEAKLELNARKICSCVDLNWDDGPSIFLEVLRITLELSLCECKMRSDFFVGCCYLVRWLDGVTSVLREMISLILLIGATFPECYRNSAVLPLMPLGPLTGTRASIVPSKPCTSSSSIEAVLANVGQICYNYLVKSMDISNDALENIKETISDGYKRIGSTILLFHERHPGNITSIADITVCTLFEMSLVDDLQGIKSDSLSLVKEWVKVLCKEYKDDDKKYDAPFLYHLLLKKKDKSKWPKMSLGRIIEKRDAKSDSCNGQALVYHQLATAYCLHAQCAQEGKLDFKVILGEIDSALDLWLRIDIEHYTCGDGGFEMVATNMVPMLCSLIDLLSIKGCYKHHSRICKLIEKTFKRESIPVDKLFALLFSDRRIGHTNCGVQMDVELISDVLQNCDASLLHRKFEFSPKKPDVPLKRRDSVSTETWPDFTRADTIMDSFLSRWIVLRFYLESTFQQLWDMADSELRRAQKLLEESELALSCKNCKMFLETTVNLQLGDLLRSRFKNRSLEDALCTYQSAFDKLDHHELEFPKKEEAETNKQLNSTCKCCMLLNKKASNSDTKKLMRTTRARSCKTSTVTKTKEEPATEFNNSKKMGKKPSPKCNGDVSCNEQ</sequence>
<name>A0A833W0V5_9POAL</name>
<organism evidence="2 3">
    <name type="scientific">Carex littledalei</name>
    <dbReference type="NCBI Taxonomy" id="544730"/>
    <lineage>
        <taxon>Eukaryota</taxon>
        <taxon>Viridiplantae</taxon>
        <taxon>Streptophyta</taxon>
        <taxon>Embryophyta</taxon>
        <taxon>Tracheophyta</taxon>
        <taxon>Spermatophyta</taxon>
        <taxon>Magnoliopsida</taxon>
        <taxon>Liliopsida</taxon>
        <taxon>Poales</taxon>
        <taxon>Cyperaceae</taxon>
        <taxon>Cyperoideae</taxon>
        <taxon>Cariceae</taxon>
        <taxon>Carex</taxon>
        <taxon>Carex subgen. Euthyceras</taxon>
    </lineage>
</organism>
<proteinExistence type="predicted"/>
<comment type="caution">
    <text evidence="2">The sequence shown here is derived from an EMBL/GenBank/DDBJ whole genome shotgun (WGS) entry which is preliminary data.</text>
</comment>
<dbReference type="OrthoDB" id="692727at2759"/>
<evidence type="ECO:0000256" key="1">
    <source>
        <dbReference type="SAM" id="MobiDB-lite"/>
    </source>
</evidence>
<keyword evidence="3" id="KW-1185">Reference proteome</keyword>
<dbReference type="PANTHER" id="PTHR12792">
    <property type="entry name" value="EXTRA SPINDLE POLES 1-RELATED"/>
    <property type="match status" value="1"/>
</dbReference>
<protein>
    <submittedName>
        <fullName evidence="2">Separase</fullName>
    </submittedName>
</protein>
<evidence type="ECO:0000313" key="3">
    <source>
        <dbReference type="Proteomes" id="UP000623129"/>
    </source>
</evidence>
<dbReference type="GO" id="GO:0004197">
    <property type="term" value="F:cysteine-type endopeptidase activity"/>
    <property type="evidence" value="ECO:0007669"/>
    <property type="project" value="InterPro"/>
</dbReference>
<dbReference type="GO" id="GO:0051307">
    <property type="term" value="P:meiotic chromosome separation"/>
    <property type="evidence" value="ECO:0007669"/>
    <property type="project" value="TreeGrafter"/>
</dbReference>
<dbReference type="EMBL" id="SWLB01000004">
    <property type="protein sequence ID" value="KAF3339524.1"/>
    <property type="molecule type" value="Genomic_DNA"/>
</dbReference>
<dbReference type="Proteomes" id="UP000623129">
    <property type="component" value="Unassembled WGS sequence"/>
</dbReference>
<reference evidence="2" key="1">
    <citation type="submission" date="2020-01" db="EMBL/GenBank/DDBJ databases">
        <title>Genome sequence of Kobresia littledalei, the first chromosome-level genome in the family Cyperaceae.</title>
        <authorList>
            <person name="Qu G."/>
        </authorList>
    </citation>
    <scope>NUCLEOTIDE SEQUENCE</scope>
    <source>
        <strain evidence="2">C.B.Clarke</strain>
        <tissue evidence="2">Leaf</tissue>
    </source>
</reference>